<dbReference type="AlphaFoldDB" id="A0A1I3XL84"/>
<proteinExistence type="predicted"/>
<dbReference type="OrthoDB" id="6415307at2"/>
<dbReference type="Pfam" id="PF07130">
    <property type="entry name" value="YebG"/>
    <property type="match status" value="1"/>
</dbReference>
<keyword evidence="2" id="KW-1185">Reference proteome</keyword>
<dbReference type="InterPro" id="IPR009813">
    <property type="entry name" value="Uncharacterised_YebG"/>
</dbReference>
<gene>
    <name evidence="1" type="ORF">SAMN05216429_11229</name>
</gene>
<name>A0A1I3XL84_9GAMM</name>
<dbReference type="InterPro" id="IPR038627">
    <property type="entry name" value="YebG-like_sf"/>
</dbReference>
<organism evidence="1 2">
    <name type="scientific">Marinobacter persicus</name>
    <dbReference type="NCBI Taxonomy" id="930118"/>
    <lineage>
        <taxon>Bacteria</taxon>
        <taxon>Pseudomonadati</taxon>
        <taxon>Pseudomonadota</taxon>
        <taxon>Gammaproteobacteria</taxon>
        <taxon>Pseudomonadales</taxon>
        <taxon>Marinobacteraceae</taxon>
        <taxon>Marinobacter</taxon>
    </lineage>
</organism>
<sequence>MGVKALYYSERDGLDMALKNPDKMLFASKAEADARDKVLELSEEIITFLQRKVGGLSEELAEQCALAIAEEKELFTRALKKPELLNEAAETE</sequence>
<evidence type="ECO:0008006" key="3">
    <source>
        <dbReference type="Google" id="ProtNLM"/>
    </source>
</evidence>
<evidence type="ECO:0000313" key="2">
    <source>
        <dbReference type="Proteomes" id="UP000199445"/>
    </source>
</evidence>
<evidence type="ECO:0000313" key="1">
    <source>
        <dbReference type="EMBL" id="SFK20387.1"/>
    </source>
</evidence>
<dbReference type="Gene3D" id="1.10.10.710">
    <property type="entry name" value="PSPTO_1197 like"/>
    <property type="match status" value="1"/>
</dbReference>
<protein>
    <recommendedName>
        <fullName evidence="3">YebG protein</fullName>
    </recommendedName>
</protein>
<dbReference type="Proteomes" id="UP000199445">
    <property type="component" value="Unassembled WGS sequence"/>
</dbReference>
<reference evidence="1 2" key="1">
    <citation type="submission" date="2016-10" db="EMBL/GenBank/DDBJ databases">
        <authorList>
            <person name="de Groot N.N."/>
        </authorList>
    </citation>
    <scope>NUCLEOTIDE SEQUENCE [LARGE SCALE GENOMIC DNA]</scope>
    <source>
        <strain evidence="1 2">IBRC-M 10445</strain>
    </source>
</reference>
<dbReference type="RefSeq" id="WP_091706228.1">
    <property type="nucleotide sequence ID" value="NZ_BMYN01000008.1"/>
</dbReference>
<accession>A0A1I3XL84</accession>
<dbReference type="EMBL" id="FOSC01000012">
    <property type="protein sequence ID" value="SFK20387.1"/>
    <property type="molecule type" value="Genomic_DNA"/>
</dbReference>